<dbReference type="Pfam" id="PF05926">
    <property type="entry name" value="Phage_GPL"/>
    <property type="match status" value="1"/>
</dbReference>
<reference evidence="2 3" key="1">
    <citation type="submission" date="2020-04" db="EMBL/GenBank/DDBJ databases">
        <title>Paraburkholderia sp. G-4-1-8 isolated from soil.</title>
        <authorList>
            <person name="Dahal R.H."/>
        </authorList>
    </citation>
    <scope>NUCLEOTIDE SEQUENCE [LARGE SCALE GENOMIC DNA]</scope>
    <source>
        <strain evidence="2 3">G-4-1-8</strain>
    </source>
</reference>
<keyword evidence="3" id="KW-1185">Reference proteome</keyword>
<comment type="caution">
    <text evidence="2">The sequence shown here is derived from an EMBL/GenBank/DDBJ whole genome shotgun (WGS) entry which is preliminary data.</text>
</comment>
<feature type="compositionally biased region" description="Low complexity" evidence="1">
    <location>
        <begin position="1"/>
        <end position="17"/>
    </location>
</feature>
<sequence length="165" mass="18084">MSGFVSTAPISPATAPAPDEPPVEPVIGGDGWFPEIDLRAARAVLRLDGTVTDARLRDALLEGVLHTVGVLTDWREKQEAQGAADLAATRATTIGEENVQVARYRRAVYGWALALLIERYRGYDTSKDGERRVDAIAISPDAARRDAYWAVSDIMRRPRLTVELI</sequence>
<accession>A0A7X9ZYX5</accession>
<evidence type="ECO:0000256" key="1">
    <source>
        <dbReference type="SAM" id="MobiDB-lite"/>
    </source>
</evidence>
<gene>
    <name evidence="2" type="ORF">HHL14_13210</name>
</gene>
<dbReference type="Proteomes" id="UP000583127">
    <property type="component" value="Unassembled WGS sequence"/>
</dbReference>
<proteinExistence type="predicted"/>
<feature type="region of interest" description="Disordered" evidence="1">
    <location>
        <begin position="1"/>
        <end position="24"/>
    </location>
</feature>
<name>A0A7X9ZYX5_9BURK</name>
<organism evidence="2 3">
    <name type="scientific">Paraburkholderia antibiotica</name>
    <dbReference type="NCBI Taxonomy" id="2728839"/>
    <lineage>
        <taxon>Bacteria</taxon>
        <taxon>Pseudomonadati</taxon>
        <taxon>Pseudomonadota</taxon>
        <taxon>Betaproteobacteria</taxon>
        <taxon>Burkholderiales</taxon>
        <taxon>Burkholderiaceae</taxon>
        <taxon>Paraburkholderia</taxon>
    </lineage>
</organism>
<protein>
    <submittedName>
        <fullName evidence="2">Head completion/stabilization protein</fullName>
    </submittedName>
</protein>
<dbReference type="AlphaFoldDB" id="A0A7X9ZYX5"/>
<dbReference type="EMBL" id="JABBFZ010000006">
    <property type="protein sequence ID" value="NML31793.1"/>
    <property type="molecule type" value="Genomic_DNA"/>
</dbReference>
<dbReference type="InterPro" id="IPR009225">
    <property type="entry name" value="Phage_head_completion_GpL"/>
</dbReference>
<dbReference type="RefSeq" id="WP_169498051.1">
    <property type="nucleotide sequence ID" value="NZ_JABBFZ010000006.1"/>
</dbReference>
<evidence type="ECO:0000313" key="2">
    <source>
        <dbReference type="EMBL" id="NML31793.1"/>
    </source>
</evidence>
<evidence type="ECO:0000313" key="3">
    <source>
        <dbReference type="Proteomes" id="UP000583127"/>
    </source>
</evidence>